<dbReference type="GO" id="GO:0022857">
    <property type="term" value="F:transmembrane transporter activity"/>
    <property type="evidence" value="ECO:0007669"/>
    <property type="project" value="InterPro"/>
</dbReference>
<accession>A0A1E3R4D1</accession>
<dbReference type="Proteomes" id="UP000094243">
    <property type="component" value="Unassembled WGS sequence"/>
</dbReference>
<feature type="transmembrane region" description="Helical" evidence="7">
    <location>
        <begin position="215"/>
        <end position="232"/>
    </location>
</feature>
<dbReference type="AlphaFoldDB" id="A0A1E3R4D1"/>
<dbReference type="Gene3D" id="1.20.1720.10">
    <property type="entry name" value="Multidrug resistance protein D"/>
    <property type="match status" value="1"/>
</dbReference>
<feature type="transmembrane region" description="Helical" evidence="7">
    <location>
        <begin position="95"/>
        <end position="113"/>
    </location>
</feature>
<keyword evidence="3" id="KW-1003">Cell membrane</keyword>
<dbReference type="GO" id="GO:0005886">
    <property type="term" value="C:plasma membrane"/>
    <property type="evidence" value="ECO:0007669"/>
    <property type="project" value="UniProtKB-SubCell"/>
</dbReference>
<evidence type="ECO:0000256" key="6">
    <source>
        <dbReference type="ARBA" id="ARBA00023136"/>
    </source>
</evidence>
<keyword evidence="6 7" id="KW-0472">Membrane</keyword>
<feature type="domain" description="Major facilitator superfamily (MFS) profile" evidence="8">
    <location>
        <begin position="1"/>
        <end position="448"/>
    </location>
</feature>
<feature type="transmembrane region" description="Helical" evidence="7">
    <location>
        <begin position="347"/>
        <end position="369"/>
    </location>
</feature>
<feature type="transmembrane region" description="Helical" evidence="7">
    <location>
        <begin position="253"/>
        <end position="277"/>
    </location>
</feature>
<comment type="subcellular location">
    <subcellularLocation>
        <location evidence="1">Cell membrane</location>
        <topology evidence="1">Multi-pass membrane protein</topology>
    </subcellularLocation>
</comment>
<evidence type="ECO:0000256" key="3">
    <source>
        <dbReference type="ARBA" id="ARBA00022475"/>
    </source>
</evidence>
<keyword evidence="2" id="KW-0813">Transport</keyword>
<protein>
    <submittedName>
        <fullName evidence="9">Multidrug MFS transporter</fullName>
    </submittedName>
</protein>
<sequence>MWAMMVGFFLIVVDSTVVAVANPALKQEFGAGYEAVIWVTSAYLLMFAAFLLIGGRLGDRFGPKTVYLIGLGIFTAASLWCGLAESIGMLIGGRVAQGIGAALLTPQTFSVVTRTFPAQRRGVAMSIWGATAAVGMFTGPLLGGVLIDGLGWQGIFLINVPIGALGLVLALRLVPALPGRRHRFDGVGVLLSTVGICLIVFGLQEGQNHSWAPGIWGLIFGGLALLAVFVVWQSVQPHEPLVPLTLFRHRDFGLSNVGIALTSFAVVAFAVPLMFYLQDTRGLSATQAALLTLPMAIATGVLAPIVGMLVDRVHPRAIVAPGFAAMALALGWLALEMNPSTPVWRLTLPLTVIGAAGALTWEPLAVIASRTVPADLAGAGSAVFNTIRQAGAVLSSASIAALMTALLHGRPGGPATPFYDAMSQSMLLPAFAAGLGVITALFFVDRPRPAERAVTVRYQPQTNVSTAL</sequence>
<dbReference type="CDD" id="cd17321">
    <property type="entry name" value="MFS_MMR_MDR_like"/>
    <property type="match status" value="1"/>
</dbReference>
<dbReference type="NCBIfam" id="TIGR00711">
    <property type="entry name" value="efflux_EmrB"/>
    <property type="match status" value="1"/>
</dbReference>
<evidence type="ECO:0000256" key="1">
    <source>
        <dbReference type="ARBA" id="ARBA00004651"/>
    </source>
</evidence>
<keyword evidence="4 7" id="KW-0812">Transmembrane</keyword>
<feature type="transmembrane region" description="Helical" evidence="7">
    <location>
        <begin position="66"/>
        <end position="89"/>
    </location>
</feature>
<feature type="transmembrane region" description="Helical" evidence="7">
    <location>
        <begin position="317"/>
        <end position="335"/>
    </location>
</feature>
<dbReference type="Pfam" id="PF07690">
    <property type="entry name" value="MFS_1"/>
    <property type="match status" value="1"/>
</dbReference>
<evidence type="ECO:0000259" key="8">
    <source>
        <dbReference type="PROSITE" id="PS50850"/>
    </source>
</evidence>
<dbReference type="InterPro" id="IPR020846">
    <property type="entry name" value="MFS_dom"/>
</dbReference>
<keyword evidence="10" id="KW-1185">Reference proteome</keyword>
<dbReference type="EMBL" id="MIGZ01000244">
    <property type="protein sequence ID" value="ODQ84743.1"/>
    <property type="molecule type" value="Genomic_DNA"/>
</dbReference>
<feature type="transmembrane region" description="Helical" evidence="7">
    <location>
        <begin position="35"/>
        <end position="54"/>
    </location>
</feature>
<dbReference type="Gene3D" id="1.20.1250.20">
    <property type="entry name" value="MFS general substrate transporter like domains"/>
    <property type="match status" value="1"/>
</dbReference>
<evidence type="ECO:0000313" key="9">
    <source>
        <dbReference type="EMBL" id="ODQ84743.1"/>
    </source>
</evidence>
<feature type="transmembrane region" description="Helical" evidence="7">
    <location>
        <begin position="427"/>
        <end position="444"/>
    </location>
</feature>
<feature type="transmembrane region" description="Helical" evidence="7">
    <location>
        <begin position="125"/>
        <end position="147"/>
    </location>
</feature>
<feature type="transmembrane region" description="Helical" evidence="7">
    <location>
        <begin position="289"/>
        <end position="310"/>
    </location>
</feature>
<dbReference type="PROSITE" id="PS50850">
    <property type="entry name" value="MFS"/>
    <property type="match status" value="1"/>
</dbReference>
<evidence type="ECO:0000256" key="2">
    <source>
        <dbReference type="ARBA" id="ARBA00022448"/>
    </source>
</evidence>
<keyword evidence="5 7" id="KW-1133">Transmembrane helix</keyword>
<evidence type="ECO:0000313" key="10">
    <source>
        <dbReference type="Proteomes" id="UP000094243"/>
    </source>
</evidence>
<feature type="transmembrane region" description="Helical" evidence="7">
    <location>
        <begin position="390"/>
        <end position="407"/>
    </location>
</feature>
<evidence type="ECO:0000256" key="4">
    <source>
        <dbReference type="ARBA" id="ARBA00022692"/>
    </source>
</evidence>
<name>A0A1E3R4D1_9MYCO</name>
<comment type="caution">
    <text evidence="9">The sequence shown here is derived from an EMBL/GenBank/DDBJ whole genome shotgun (WGS) entry which is preliminary data.</text>
</comment>
<feature type="transmembrane region" description="Helical" evidence="7">
    <location>
        <begin position="186"/>
        <end position="203"/>
    </location>
</feature>
<gene>
    <name evidence="9" type="ORF">BHQ17_26145</name>
</gene>
<proteinExistence type="predicted"/>
<reference evidence="10" key="1">
    <citation type="submission" date="2016-09" db="EMBL/GenBank/DDBJ databases">
        <authorList>
            <person name="Greninger A.L."/>
            <person name="Jerome K.R."/>
            <person name="Mcnair B."/>
            <person name="Wallis C."/>
            <person name="Fang F."/>
        </authorList>
    </citation>
    <scope>NUCLEOTIDE SEQUENCE [LARGE SCALE GENOMIC DNA]</scope>
    <source>
        <strain evidence="10">M7</strain>
    </source>
</reference>
<dbReference type="PANTHER" id="PTHR42718">
    <property type="entry name" value="MAJOR FACILITATOR SUPERFAMILY MULTIDRUG TRANSPORTER MFSC"/>
    <property type="match status" value="1"/>
</dbReference>
<dbReference type="PANTHER" id="PTHR42718:SF42">
    <property type="entry name" value="EXPORT PROTEIN"/>
    <property type="match status" value="1"/>
</dbReference>
<organism evidence="9 10">
    <name type="scientific">Mycolicibacterium holsaticum</name>
    <dbReference type="NCBI Taxonomy" id="152142"/>
    <lineage>
        <taxon>Bacteria</taxon>
        <taxon>Bacillati</taxon>
        <taxon>Actinomycetota</taxon>
        <taxon>Actinomycetes</taxon>
        <taxon>Mycobacteriales</taxon>
        <taxon>Mycobacteriaceae</taxon>
        <taxon>Mycolicibacterium</taxon>
    </lineage>
</organism>
<evidence type="ECO:0000256" key="7">
    <source>
        <dbReference type="SAM" id="Phobius"/>
    </source>
</evidence>
<feature type="transmembrane region" description="Helical" evidence="7">
    <location>
        <begin position="153"/>
        <end position="174"/>
    </location>
</feature>
<evidence type="ECO:0000256" key="5">
    <source>
        <dbReference type="ARBA" id="ARBA00022989"/>
    </source>
</evidence>
<dbReference type="InterPro" id="IPR036259">
    <property type="entry name" value="MFS_trans_sf"/>
</dbReference>
<dbReference type="SUPFAM" id="SSF103473">
    <property type="entry name" value="MFS general substrate transporter"/>
    <property type="match status" value="1"/>
</dbReference>
<dbReference type="PRINTS" id="PR01036">
    <property type="entry name" value="TCRTETB"/>
</dbReference>
<dbReference type="InterPro" id="IPR011701">
    <property type="entry name" value="MFS"/>
</dbReference>
<dbReference type="InterPro" id="IPR004638">
    <property type="entry name" value="EmrB-like"/>
</dbReference>